<dbReference type="GO" id="GO:0009234">
    <property type="term" value="P:menaquinone biosynthetic process"/>
    <property type="evidence" value="ECO:0007669"/>
    <property type="project" value="UniProtKB-UniRule"/>
</dbReference>
<dbReference type="HAMAP" id="MF_00470">
    <property type="entry name" value="MenC_1"/>
    <property type="match status" value="1"/>
</dbReference>
<dbReference type="InterPro" id="IPR036849">
    <property type="entry name" value="Enolase-like_C_sf"/>
</dbReference>
<keyword evidence="4" id="KW-0474">Menaquinone biosynthesis</keyword>
<accession>A0A848MG05</accession>
<comment type="catalytic activity">
    <reaction evidence="4">
        <text>(1R,6R)-6-hydroxy-2-succinyl-cyclohexa-2,4-diene-1-carboxylate = 2-succinylbenzoate + H2O</text>
        <dbReference type="Rhea" id="RHEA:10196"/>
        <dbReference type="ChEBI" id="CHEBI:15377"/>
        <dbReference type="ChEBI" id="CHEBI:18325"/>
        <dbReference type="ChEBI" id="CHEBI:58689"/>
        <dbReference type="EC" id="4.2.1.113"/>
    </reaction>
</comment>
<evidence type="ECO:0000256" key="4">
    <source>
        <dbReference type="HAMAP-Rule" id="MF_00470"/>
    </source>
</evidence>
<keyword evidence="3 4" id="KW-0456">Lyase</keyword>
<evidence type="ECO:0000256" key="3">
    <source>
        <dbReference type="ARBA" id="ARBA00023239"/>
    </source>
</evidence>
<dbReference type="SFLD" id="SFLDG00180">
    <property type="entry name" value="muconate_cycloisomerase"/>
    <property type="match status" value="1"/>
</dbReference>
<reference evidence="7 8" key="1">
    <citation type="submission" date="2020-01" db="EMBL/GenBank/DDBJ databases">
        <authorList>
            <person name="Lee S.D."/>
        </authorList>
    </citation>
    <scope>NUCLEOTIDE SEQUENCE [LARGE SCALE GENOMIC DNA]</scope>
    <source>
        <strain evidence="7 8">SAP-1</strain>
    </source>
</reference>
<dbReference type="InterPro" id="IPR041338">
    <property type="entry name" value="OSBS_N"/>
</dbReference>
<dbReference type="EC" id="4.2.1.113" evidence="4 5"/>
<comment type="caution">
    <text evidence="7">The sequence shown here is derived from an EMBL/GenBank/DDBJ whole genome shotgun (WGS) entry which is preliminary data.</text>
</comment>
<dbReference type="SFLD" id="SFLDF00009">
    <property type="entry name" value="o-succinylbenzoate_synthase"/>
    <property type="match status" value="1"/>
</dbReference>
<evidence type="ECO:0000259" key="6">
    <source>
        <dbReference type="SMART" id="SM00922"/>
    </source>
</evidence>
<dbReference type="Gene3D" id="3.20.20.120">
    <property type="entry name" value="Enolase-like C-terminal domain"/>
    <property type="match status" value="1"/>
</dbReference>
<sequence>MRRAKVYRYCLPMEAGVVLRNQRLKTRDGLLIELSEGDRQGWGEVAPLPGFSFESLEQAQQALLPWLDEWQRGENIPESRLPSVAFGVSCALAEIAGTLPEAGDQRCAVLCHGDPDEILMQLHQQPGEKLGKIKVGLYEAVRDGLNVSLLLESIPELTLRLDANRSWSCSKAAAFASYLTPEQRARIRFIEEPCNTRQHSLEFAEASGIAIAWDESTREAGFVAQAQPGVVAIVIKPTLIGSIQECQQRVLEAQREGLQVVFSSSIESSLGLTQLARLSAWLSPESIPGLDTLDLMSAQLVRPWAGSHLPLIDAEKLEVIWQR</sequence>
<evidence type="ECO:0000313" key="8">
    <source>
        <dbReference type="Proteomes" id="UP000585363"/>
    </source>
</evidence>
<feature type="binding site" evidence="4">
    <location>
        <position position="214"/>
    </location>
    <ligand>
        <name>Mg(2+)</name>
        <dbReference type="ChEBI" id="CHEBI:18420"/>
    </ligand>
</feature>
<evidence type="ECO:0000256" key="5">
    <source>
        <dbReference type="NCBIfam" id="TIGR01927"/>
    </source>
</evidence>
<organism evidence="7 8">
    <name type="scientific">Rouxiella aceris</name>
    <dbReference type="NCBI Taxonomy" id="2703884"/>
    <lineage>
        <taxon>Bacteria</taxon>
        <taxon>Pseudomonadati</taxon>
        <taxon>Pseudomonadota</taxon>
        <taxon>Gammaproteobacteria</taxon>
        <taxon>Enterobacterales</taxon>
        <taxon>Yersiniaceae</taxon>
        <taxon>Rouxiella</taxon>
    </lineage>
</organism>
<name>A0A848MG05_9GAMM</name>
<comment type="pathway">
    <text evidence="4">Quinol/quinone metabolism; 1,4-dihydroxy-2-naphthoate biosynthesis; 1,4-dihydroxy-2-naphthoate from chorismate: step 4/7.</text>
</comment>
<keyword evidence="8" id="KW-1185">Reference proteome</keyword>
<dbReference type="Pfam" id="PF13378">
    <property type="entry name" value="MR_MLE_C"/>
    <property type="match status" value="1"/>
</dbReference>
<comment type="cofactor">
    <cofactor evidence="4">
        <name>a divalent metal cation</name>
        <dbReference type="ChEBI" id="CHEBI:60240"/>
    </cofactor>
</comment>
<dbReference type="InterPro" id="IPR029065">
    <property type="entry name" value="Enolase_C-like"/>
</dbReference>
<feature type="domain" description="Mandelate racemase/muconate lactonizing enzyme C-terminal" evidence="6">
    <location>
        <begin position="115"/>
        <end position="210"/>
    </location>
</feature>
<feature type="active site" description="Proton donor" evidence="4">
    <location>
        <position position="134"/>
    </location>
</feature>
<dbReference type="NCBIfam" id="TIGR01927">
    <property type="entry name" value="menC_gam_Gplu"/>
    <property type="match status" value="1"/>
</dbReference>
<dbReference type="Pfam" id="PF21508">
    <property type="entry name" value="MenC_N"/>
    <property type="match status" value="1"/>
</dbReference>
<dbReference type="SFLD" id="SFLDS00001">
    <property type="entry name" value="Enolase"/>
    <property type="match status" value="1"/>
</dbReference>
<dbReference type="Gene3D" id="3.30.390.10">
    <property type="entry name" value="Enolase-like, N-terminal domain"/>
    <property type="match status" value="1"/>
</dbReference>
<evidence type="ECO:0000256" key="2">
    <source>
        <dbReference type="ARBA" id="ARBA00022842"/>
    </source>
</evidence>
<comment type="pathway">
    <text evidence="4">Quinol/quinone metabolism; menaquinone biosynthesis.</text>
</comment>
<dbReference type="RefSeq" id="WP_169402988.1">
    <property type="nucleotide sequence ID" value="NZ_JAADJU010000005.1"/>
</dbReference>
<protein>
    <recommendedName>
        <fullName evidence="4 5">o-succinylbenzoate synthase</fullName>
        <shortName evidence="4">OSB synthase</shortName>
        <shortName evidence="4">OSBS</shortName>
        <ecNumber evidence="4 5">4.2.1.113</ecNumber>
    </recommendedName>
    <alternativeName>
        <fullName evidence="4">4-(2'-carboxyphenyl)-4-oxybutyric acid synthase</fullName>
    </alternativeName>
    <alternativeName>
        <fullName evidence="4">o-succinylbenzoic acid synthase</fullName>
    </alternativeName>
</protein>
<dbReference type="InterPro" id="IPR029017">
    <property type="entry name" value="Enolase-like_N"/>
</dbReference>
<gene>
    <name evidence="4 7" type="primary">menC</name>
    <name evidence="7" type="ORF">GW590_10360</name>
</gene>
<dbReference type="PANTHER" id="PTHR48073:SF2">
    <property type="entry name" value="O-SUCCINYLBENZOATE SYNTHASE"/>
    <property type="match status" value="1"/>
</dbReference>
<dbReference type="UniPathway" id="UPA00079"/>
<dbReference type="EMBL" id="JAADJU010000005">
    <property type="protein sequence ID" value="NMP27268.1"/>
    <property type="molecule type" value="Genomic_DNA"/>
</dbReference>
<evidence type="ECO:0000256" key="1">
    <source>
        <dbReference type="ARBA" id="ARBA00022723"/>
    </source>
</evidence>
<feature type="binding site" evidence="4">
    <location>
        <position position="162"/>
    </location>
    <ligand>
        <name>Mg(2+)</name>
        <dbReference type="ChEBI" id="CHEBI:18420"/>
    </ligand>
</feature>
<dbReference type="GO" id="GO:0000287">
    <property type="term" value="F:magnesium ion binding"/>
    <property type="evidence" value="ECO:0007669"/>
    <property type="project" value="UniProtKB-UniRule"/>
</dbReference>
<dbReference type="SUPFAM" id="SSF51604">
    <property type="entry name" value="Enolase C-terminal domain-like"/>
    <property type="match status" value="1"/>
</dbReference>
<dbReference type="AlphaFoldDB" id="A0A848MG05"/>
<dbReference type="UniPathway" id="UPA01057">
    <property type="reaction ID" value="UER00165"/>
</dbReference>
<keyword evidence="1 4" id="KW-0479">Metal-binding</keyword>
<proteinExistence type="inferred from homology"/>
<dbReference type="CDD" id="cd03320">
    <property type="entry name" value="OSBS"/>
    <property type="match status" value="1"/>
</dbReference>
<dbReference type="SMART" id="SM00922">
    <property type="entry name" value="MR_MLE"/>
    <property type="match status" value="1"/>
</dbReference>
<feature type="active site" description="Proton acceptor" evidence="4">
    <location>
        <position position="236"/>
    </location>
</feature>
<reference evidence="7 8" key="2">
    <citation type="submission" date="2020-06" db="EMBL/GenBank/DDBJ databases">
        <title>Polyphasic characterization of a Rahnella strain isolated from tree sap.</title>
        <authorList>
            <person name="Kim I.S."/>
        </authorList>
    </citation>
    <scope>NUCLEOTIDE SEQUENCE [LARGE SCALE GENOMIC DNA]</scope>
    <source>
        <strain evidence="7 8">SAP-1</strain>
    </source>
</reference>
<feature type="binding site" evidence="4">
    <location>
        <position position="191"/>
    </location>
    <ligand>
        <name>Mg(2+)</name>
        <dbReference type="ChEBI" id="CHEBI:18420"/>
    </ligand>
</feature>
<dbReference type="GO" id="GO:0043748">
    <property type="term" value="F:O-succinylbenzoate synthase activity"/>
    <property type="evidence" value="ECO:0007669"/>
    <property type="project" value="UniProtKB-EC"/>
</dbReference>
<dbReference type="InterPro" id="IPR013342">
    <property type="entry name" value="Mandelate_racemase_C"/>
</dbReference>
<evidence type="ECO:0000313" key="7">
    <source>
        <dbReference type="EMBL" id="NMP27268.1"/>
    </source>
</evidence>
<dbReference type="Proteomes" id="UP000585363">
    <property type="component" value="Unassembled WGS sequence"/>
</dbReference>
<dbReference type="PANTHER" id="PTHR48073">
    <property type="entry name" value="O-SUCCINYLBENZOATE SYNTHASE-RELATED"/>
    <property type="match status" value="1"/>
</dbReference>
<comment type="similarity">
    <text evidence="4">Belongs to the mandelate racemase/muconate lactonizing enzyme family. MenC type 1 subfamily.</text>
</comment>
<dbReference type="NCBIfam" id="NF003473">
    <property type="entry name" value="PRK05105.1"/>
    <property type="match status" value="1"/>
</dbReference>
<keyword evidence="2 4" id="KW-0460">Magnesium</keyword>
<dbReference type="InterPro" id="IPR010196">
    <property type="entry name" value="OSB_synthase_MenC1"/>
</dbReference>
<comment type="function">
    <text evidence="4">Converts 2-succinyl-6-hydroxy-2,4-cyclohexadiene-1-carboxylate (SHCHC) to 2-succinylbenzoate (OSB).</text>
</comment>
<dbReference type="SUPFAM" id="SSF54826">
    <property type="entry name" value="Enolase N-terminal domain-like"/>
    <property type="match status" value="1"/>
</dbReference>